<protein>
    <recommendedName>
        <fullName evidence="3">BTB domain-containing protein</fullName>
    </recommendedName>
</protein>
<comment type="caution">
    <text evidence="4">The sequence shown here is derived from an EMBL/GenBank/DDBJ whole genome shotgun (WGS) entry which is preliminary data.</text>
</comment>
<dbReference type="InterPro" id="IPR044714">
    <property type="entry name" value="AtSIBP1-like"/>
</dbReference>
<dbReference type="Gene3D" id="3.30.710.10">
    <property type="entry name" value="Potassium Channel Kv1.1, Chain A"/>
    <property type="match status" value="1"/>
</dbReference>
<organism evidence="4 5">
    <name type="scientific">Flemingia macrophylla</name>
    <dbReference type="NCBI Taxonomy" id="520843"/>
    <lineage>
        <taxon>Eukaryota</taxon>
        <taxon>Viridiplantae</taxon>
        <taxon>Streptophyta</taxon>
        <taxon>Embryophyta</taxon>
        <taxon>Tracheophyta</taxon>
        <taxon>Spermatophyta</taxon>
        <taxon>Magnoliopsida</taxon>
        <taxon>eudicotyledons</taxon>
        <taxon>Gunneridae</taxon>
        <taxon>Pentapetalae</taxon>
        <taxon>rosids</taxon>
        <taxon>fabids</taxon>
        <taxon>Fabales</taxon>
        <taxon>Fabaceae</taxon>
        <taxon>Papilionoideae</taxon>
        <taxon>50 kb inversion clade</taxon>
        <taxon>NPAAA clade</taxon>
        <taxon>indigoferoid/millettioid clade</taxon>
        <taxon>Phaseoleae</taxon>
        <taxon>Flemingia</taxon>
    </lineage>
</organism>
<dbReference type="InterPro" id="IPR011333">
    <property type="entry name" value="SKP1/BTB/POZ_sf"/>
</dbReference>
<comment type="subcellular location">
    <subcellularLocation>
        <location evidence="1">Endomembrane system</location>
        <topology evidence="1">Peripheral membrane protein</topology>
    </subcellularLocation>
</comment>
<dbReference type="AlphaFoldDB" id="A0ABD1L2S7"/>
<comment type="pathway">
    <text evidence="2">Protein modification; protein ubiquitination.</text>
</comment>
<evidence type="ECO:0000259" key="3">
    <source>
        <dbReference type="PROSITE" id="PS50097"/>
    </source>
</evidence>
<dbReference type="GO" id="GO:0012505">
    <property type="term" value="C:endomembrane system"/>
    <property type="evidence" value="ECO:0007669"/>
    <property type="project" value="UniProtKB-SubCell"/>
</dbReference>
<evidence type="ECO:0000313" key="5">
    <source>
        <dbReference type="Proteomes" id="UP001603857"/>
    </source>
</evidence>
<dbReference type="SMART" id="SM00225">
    <property type="entry name" value="BTB"/>
    <property type="match status" value="1"/>
</dbReference>
<dbReference type="PANTHER" id="PTHR46672">
    <property type="entry name" value="OS08G0495500 PROTEIN-RELATED"/>
    <property type="match status" value="1"/>
</dbReference>
<accession>A0ABD1L2S7</accession>
<proteinExistence type="predicted"/>
<dbReference type="EMBL" id="JBGMDY010000011">
    <property type="protein sequence ID" value="KAL2317812.1"/>
    <property type="molecule type" value="Genomic_DNA"/>
</dbReference>
<dbReference type="PANTHER" id="PTHR46672:SF1">
    <property type="entry name" value="OS08G0103600 PROTEIN"/>
    <property type="match status" value="1"/>
</dbReference>
<evidence type="ECO:0000256" key="2">
    <source>
        <dbReference type="ARBA" id="ARBA00004906"/>
    </source>
</evidence>
<dbReference type="SUPFAM" id="SSF54695">
    <property type="entry name" value="POZ domain"/>
    <property type="match status" value="1"/>
</dbReference>
<keyword evidence="5" id="KW-1185">Reference proteome</keyword>
<dbReference type="Proteomes" id="UP001603857">
    <property type="component" value="Unassembled WGS sequence"/>
</dbReference>
<sequence length="369" mass="41384">MGDSKVETIARLAQWKIDNFGPCSYKKSDPFKLGIWNWYLYIHIFPEPSRISKEHPPVARFILRVSSHTGSSRKFYISPVHERVLRTCDDFVWPVDTTFLGRFIIDVEFLDLRTCPPNGGEARSVWPSDGKLQTVAAQSAIRCMSRMLDEAIHADLTIITADGTLRAHKAVLSASSAVFHGLYSHNGDEKETSTINMEDMTQESCMSLLSYLYGTIKQEDFWNHRLALLGAANKYEIDDLKDACEESLLEDLNFGNVLERLNDAWLYQLHKLKKGCFTYLFDFGSAFNLEIGFHELLAPLYLANDGAFCASYRARLLAIPLSSGAPLARHTPSVLLHQLPSLFAILLLPAACAAQHRGSFSRSQTLGSS</sequence>
<evidence type="ECO:0000313" key="4">
    <source>
        <dbReference type="EMBL" id="KAL2317812.1"/>
    </source>
</evidence>
<dbReference type="Pfam" id="PF00651">
    <property type="entry name" value="BTB"/>
    <property type="match status" value="1"/>
</dbReference>
<reference evidence="4 5" key="1">
    <citation type="submission" date="2024-08" db="EMBL/GenBank/DDBJ databases">
        <title>Insights into the chromosomal genome structure of Flemingia macrophylla.</title>
        <authorList>
            <person name="Ding Y."/>
            <person name="Zhao Y."/>
            <person name="Bi W."/>
            <person name="Wu M."/>
            <person name="Zhao G."/>
            <person name="Gong Y."/>
            <person name="Li W."/>
            <person name="Zhang P."/>
        </authorList>
    </citation>
    <scope>NUCLEOTIDE SEQUENCE [LARGE SCALE GENOMIC DNA]</scope>
    <source>
        <strain evidence="4">DYQJB</strain>
        <tissue evidence="4">Leaf</tissue>
    </source>
</reference>
<name>A0ABD1L2S7_9FABA</name>
<feature type="domain" description="BTB" evidence="3">
    <location>
        <begin position="154"/>
        <end position="213"/>
    </location>
</feature>
<evidence type="ECO:0000256" key="1">
    <source>
        <dbReference type="ARBA" id="ARBA00004184"/>
    </source>
</evidence>
<dbReference type="PROSITE" id="PS50097">
    <property type="entry name" value="BTB"/>
    <property type="match status" value="1"/>
</dbReference>
<gene>
    <name evidence="4" type="ORF">Fmac_031688</name>
</gene>
<dbReference type="InterPro" id="IPR000210">
    <property type="entry name" value="BTB/POZ_dom"/>
</dbReference>